<dbReference type="PROSITE" id="PS01124">
    <property type="entry name" value="HTH_ARAC_FAMILY_2"/>
    <property type="match status" value="1"/>
</dbReference>
<sequence length="295" mass="33977">MVGKIHPLSFDPQRPDFSPYGLTCVHWKPSPMPRPDHHSEVELNFLKSGSVTYLLGGKKTVVEVGKLSVFWAAIPHQIIDFSPDTVYFVATIPLQNFLQWRLPEYFVEQLMHGQFISDPTSDRFESDRQLFEHWVNDLQNQSTEFEHPVLLEMQARLTRLAYKLPVENRGECFTSIANSGLNKVEQMACYVAQNYTEKLTAAQISEFVDLHPNYAMNLFQKTYGTTLINYLTQHRISHAQRLLTTTDLKVTEIALQSGFITISRFNDAFVRSCGCSPRDYRKSHHMTEDVRRVGT</sequence>
<dbReference type="EMBL" id="LSNE01000020">
    <property type="protein sequence ID" value="KXI26763.1"/>
    <property type="molecule type" value="Genomic_DNA"/>
</dbReference>
<name>A0A148KKD4_9ALTE</name>
<dbReference type="PANTHER" id="PTHR43280">
    <property type="entry name" value="ARAC-FAMILY TRANSCRIPTIONAL REGULATOR"/>
    <property type="match status" value="1"/>
</dbReference>
<gene>
    <name evidence="5" type="ORF">AX660_03040</name>
</gene>
<keyword evidence="1" id="KW-0805">Transcription regulation</keyword>
<dbReference type="InterPro" id="IPR018060">
    <property type="entry name" value="HTH_AraC"/>
</dbReference>
<reference evidence="6" key="1">
    <citation type="submission" date="2016-02" db="EMBL/GenBank/DDBJ databases">
        <authorList>
            <person name="Schultz-Johansen M."/>
            <person name="Glaring M.A."/>
            <person name="Bech P.K."/>
            <person name="Stougaard P."/>
        </authorList>
    </citation>
    <scope>NUCLEOTIDE SEQUENCE [LARGE SCALE GENOMIC DNA]</scope>
    <source>
        <strain evidence="6">S66</strain>
    </source>
</reference>
<evidence type="ECO:0000256" key="3">
    <source>
        <dbReference type="ARBA" id="ARBA00023163"/>
    </source>
</evidence>
<protein>
    <submittedName>
        <fullName evidence="5">AraC family transcriptional regulator</fullName>
    </submittedName>
</protein>
<comment type="caution">
    <text evidence="5">The sequence shown here is derived from an EMBL/GenBank/DDBJ whole genome shotgun (WGS) entry which is preliminary data.</text>
</comment>
<keyword evidence="2" id="KW-0238">DNA-binding</keyword>
<evidence type="ECO:0000256" key="2">
    <source>
        <dbReference type="ARBA" id="ARBA00023125"/>
    </source>
</evidence>
<evidence type="ECO:0000313" key="5">
    <source>
        <dbReference type="EMBL" id="KXI26763.1"/>
    </source>
</evidence>
<dbReference type="InterPro" id="IPR009057">
    <property type="entry name" value="Homeodomain-like_sf"/>
</dbReference>
<keyword evidence="6" id="KW-1185">Reference proteome</keyword>
<dbReference type="Proteomes" id="UP000070299">
    <property type="component" value="Unassembled WGS sequence"/>
</dbReference>
<dbReference type="PANTHER" id="PTHR43280:SF27">
    <property type="entry name" value="TRANSCRIPTIONAL REGULATOR MTLR"/>
    <property type="match status" value="1"/>
</dbReference>
<keyword evidence="3" id="KW-0804">Transcription</keyword>
<dbReference type="SUPFAM" id="SSF51182">
    <property type="entry name" value="RmlC-like cupins"/>
    <property type="match status" value="1"/>
</dbReference>
<dbReference type="AlphaFoldDB" id="A0A148KKD4"/>
<evidence type="ECO:0000259" key="4">
    <source>
        <dbReference type="PROSITE" id="PS01124"/>
    </source>
</evidence>
<evidence type="ECO:0000256" key="1">
    <source>
        <dbReference type="ARBA" id="ARBA00023015"/>
    </source>
</evidence>
<dbReference type="InterPro" id="IPR011051">
    <property type="entry name" value="RmlC_Cupin_sf"/>
</dbReference>
<accession>A0A148KKD4</accession>
<dbReference type="InterPro" id="IPR014710">
    <property type="entry name" value="RmlC-like_jellyroll"/>
</dbReference>
<dbReference type="Gene3D" id="2.60.120.10">
    <property type="entry name" value="Jelly Rolls"/>
    <property type="match status" value="1"/>
</dbReference>
<dbReference type="SMART" id="SM00342">
    <property type="entry name" value="HTH_ARAC"/>
    <property type="match status" value="1"/>
</dbReference>
<dbReference type="Gene3D" id="1.10.10.60">
    <property type="entry name" value="Homeodomain-like"/>
    <property type="match status" value="2"/>
</dbReference>
<dbReference type="STRING" id="1799789.AX660_03040"/>
<dbReference type="PROSITE" id="PS00041">
    <property type="entry name" value="HTH_ARAC_FAMILY_1"/>
    <property type="match status" value="1"/>
</dbReference>
<dbReference type="InterPro" id="IPR018062">
    <property type="entry name" value="HTH_AraC-typ_CS"/>
</dbReference>
<dbReference type="GO" id="GO:0003700">
    <property type="term" value="F:DNA-binding transcription factor activity"/>
    <property type="evidence" value="ECO:0007669"/>
    <property type="project" value="InterPro"/>
</dbReference>
<organism evidence="5 6">
    <name type="scientific">Paraglaciecola hydrolytica</name>
    <dbReference type="NCBI Taxonomy" id="1799789"/>
    <lineage>
        <taxon>Bacteria</taxon>
        <taxon>Pseudomonadati</taxon>
        <taxon>Pseudomonadota</taxon>
        <taxon>Gammaproteobacteria</taxon>
        <taxon>Alteromonadales</taxon>
        <taxon>Alteromonadaceae</taxon>
        <taxon>Paraglaciecola</taxon>
    </lineage>
</organism>
<dbReference type="OrthoDB" id="345413at2"/>
<proteinExistence type="predicted"/>
<feature type="domain" description="HTH araC/xylS-type" evidence="4">
    <location>
        <begin position="185"/>
        <end position="283"/>
    </location>
</feature>
<evidence type="ECO:0000313" key="6">
    <source>
        <dbReference type="Proteomes" id="UP000070299"/>
    </source>
</evidence>
<dbReference type="Pfam" id="PF12833">
    <property type="entry name" value="HTH_18"/>
    <property type="match status" value="1"/>
</dbReference>
<dbReference type="GO" id="GO:0043565">
    <property type="term" value="F:sequence-specific DNA binding"/>
    <property type="evidence" value="ECO:0007669"/>
    <property type="project" value="InterPro"/>
</dbReference>
<dbReference type="SUPFAM" id="SSF46689">
    <property type="entry name" value="Homeodomain-like"/>
    <property type="match status" value="1"/>
</dbReference>